<feature type="region of interest" description="Disordered" evidence="1">
    <location>
        <begin position="1"/>
        <end position="20"/>
    </location>
</feature>
<dbReference type="RefSeq" id="XP_042926794.1">
    <property type="nucleotide sequence ID" value="XM_043059160.1"/>
</dbReference>
<dbReference type="Gramene" id="PNW86192">
    <property type="protein sequence ID" value="PNW86192"/>
    <property type="gene ID" value="CHLRE_02g076550v5"/>
</dbReference>
<gene>
    <name evidence="2" type="ORF">CHLRE_02g076550v5</name>
</gene>
<feature type="compositionally biased region" description="Gly residues" evidence="1">
    <location>
        <begin position="156"/>
        <end position="169"/>
    </location>
</feature>
<dbReference type="OrthoDB" id="550570at2759"/>
<reference evidence="2 3" key="1">
    <citation type="journal article" date="2007" name="Science">
        <title>The Chlamydomonas genome reveals the evolution of key animal and plant functions.</title>
        <authorList>
            <person name="Merchant S.S."/>
            <person name="Prochnik S.E."/>
            <person name="Vallon O."/>
            <person name="Harris E.H."/>
            <person name="Karpowicz S.J."/>
            <person name="Witman G.B."/>
            <person name="Terry A."/>
            <person name="Salamov A."/>
            <person name="Fritz-Laylin L.K."/>
            <person name="Marechal-Drouard L."/>
            <person name="Marshall W.F."/>
            <person name="Qu L.H."/>
            <person name="Nelson D.R."/>
            <person name="Sanderfoot A.A."/>
            <person name="Spalding M.H."/>
            <person name="Kapitonov V.V."/>
            <person name="Ren Q."/>
            <person name="Ferris P."/>
            <person name="Lindquist E."/>
            <person name="Shapiro H."/>
            <person name="Lucas S.M."/>
            <person name="Grimwood J."/>
            <person name="Schmutz J."/>
            <person name="Cardol P."/>
            <person name="Cerutti H."/>
            <person name="Chanfreau G."/>
            <person name="Chen C.L."/>
            <person name="Cognat V."/>
            <person name="Croft M.T."/>
            <person name="Dent R."/>
            <person name="Dutcher S."/>
            <person name="Fernandez E."/>
            <person name="Fukuzawa H."/>
            <person name="Gonzalez-Ballester D."/>
            <person name="Gonzalez-Halphen D."/>
            <person name="Hallmann A."/>
            <person name="Hanikenne M."/>
            <person name="Hippler M."/>
            <person name="Inwood W."/>
            <person name="Jabbari K."/>
            <person name="Kalanon M."/>
            <person name="Kuras R."/>
            <person name="Lefebvre P.A."/>
            <person name="Lemaire S.D."/>
            <person name="Lobanov A.V."/>
            <person name="Lohr M."/>
            <person name="Manuell A."/>
            <person name="Meier I."/>
            <person name="Mets L."/>
            <person name="Mittag M."/>
            <person name="Mittelmeier T."/>
            <person name="Moroney J.V."/>
            <person name="Moseley J."/>
            <person name="Napoli C."/>
            <person name="Nedelcu A.M."/>
            <person name="Niyogi K."/>
            <person name="Novoselov S.V."/>
            <person name="Paulsen I.T."/>
            <person name="Pazour G."/>
            <person name="Purton S."/>
            <person name="Ral J.P."/>
            <person name="Riano-Pachon D.M."/>
            <person name="Riekhof W."/>
            <person name="Rymarquis L."/>
            <person name="Schroda M."/>
            <person name="Stern D."/>
            <person name="Umen J."/>
            <person name="Willows R."/>
            <person name="Wilson N."/>
            <person name="Zimmer S.L."/>
            <person name="Allmer J."/>
            <person name="Balk J."/>
            <person name="Bisova K."/>
            <person name="Chen C.J."/>
            <person name="Elias M."/>
            <person name="Gendler K."/>
            <person name="Hauser C."/>
            <person name="Lamb M.R."/>
            <person name="Ledford H."/>
            <person name="Long J.C."/>
            <person name="Minagawa J."/>
            <person name="Page M.D."/>
            <person name="Pan J."/>
            <person name="Pootakham W."/>
            <person name="Roje S."/>
            <person name="Rose A."/>
            <person name="Stahlberg E."/>
            <person name="Terauchi A.M."/>
            <person name="Yang P."/>
            <person name="Ball S."/>
            <person name="Bowler C."/>
            <person name="Dieckmann C.L."/>
            <person name="Gladyshev V.N."/>
            <person name="Green P."/>
            <person name="Jorgensen R."/>
            <person name="Mayfield S."/>
            <person name="Mueller-Roeber B."/>
            <person name="Rajamani S."/>
            <person name="Sayre R.T."/>
            <person name="Brokstein P."/>
            <person name="Dubchak I."/>
            <person name="Goodstein D."/>
            <person name="Hornick L."/>
            <person name="Huang Y.W."/>
            <person name="Jhaveri J."/>
            <person name="Luo Y."/>
            <person name="Martinez D."/>
            <person name="Ngau W.C."/>
            <person name="Otillar B."/>
            <person name="Poliakov A."/>
            <person name="Porter A."/>
            <person name="Szajkowski L."/>
            <person name="Werner G."/>
            <person name="Zhou K."/>
            <person name="Grigoriev I.V."/>
            <person name="Rokhsar D.S."/>
            <person name="Grossman A.R."/>
        </authorList>
    </citation>
    <scope>NUCLEOTIDE SEQUENCE [LARGE SCALE GENOMIC DNA]</scope>
    <source>
        <strain evidence="3">CC-503</strain>
    </source>
</reference>
<protein>
    <submittedName>
        <fullName evidence="2">Uncharacterized protein</fullName>
    </submittedName>
</protein>
<sequence>MLRLRHTVSGTAPSACGGQSRCALPASFGGSLAVSTTSACHKPSRGVLLAAVPEANSSGAAGPEQLQPRPQAKRARLSPAPGEAAQKPRRWHKASSQGPPVPGISLGAASQAPPAAAAAADGQSLAPSSASGSTQTAGLASAHRSERGSAGAQSGRDGGLQRGGRGSGSSSGEAQGRREGGRAAGQQRQRREAYAAYGGDDEDEEDDDGLDMEFAGLTEEELEKLVFASAGGAGAGLPAAAPMTTAASTPGGSGSSGAGSGDEQAATAAAAANAAPGAAKGSGKQGSRQGGKKGGSGISAAEALAAAQLDEALAARVQSALAADRAISDGDKLAAQLKQVMAAAQAAAAKGVGAAAPANAAAAAVGGAVAPAGAGAGPGAGGAGGVVLAAAAAVSGLLDCDADAAMGIVLAWPGYVALPYGDAEERLRALCGFLDVEAAGARQAARCNPALLLVPSDPLRRKLTALANATGLKPTQAAGMITLYMFPGSM</sequence>
<feature type="compositionally biased region" description="Low complexity" evidence="1">
    <location>
        <begin position="105"/>
        <end position="128"/>
    </location>
</feature>
<dbReference type="GeneID" id="66052232"/>
<dbReference type="InParanoid" id="A0A2K3E079"/>
<feature type="compositionally biased region" description="Gly residues" evidence="1">
    <location>
        <begin position="288"/>
        <end position="297"/>
    </location>
</feature>
<dbReference type="KEGG" id="cre:CHLRE_02g076550v5"/>
<proteinExistence type="predicted"/>
<dbReference type="AlphaFoldDB" id="A0A2K3E079"/>
<evidence type="ECO:0000313" key="2">
    <source>
        <dbReference type="EMBL" id="PNW86192.1"/>
    </source>
</evidence>
<feature type="compositionally biased region" description="Low complexity" evidence="1">
    <location>
        <begin position="261"/>
        <end position="287"/>
    </location>
</feature>
<feature type="compositionally biased region" description="Polar residues" evidence="1">
    <location>
        <begin position="129"/>
        <end position="138"/>
    </location>
</feature>
<feature type="compositionally biased region" description="Gly residues" evidence="1">
    <location>
        <begin position="251"/>
        <end position="260"/>
    </location>
</feature>
<keyword evidence="3" id="KW-1185">Reference proteome</keyword>
<feature type="region of interest" description="Disordered" evidence="1">
    <location>
        <begin position="57"/>
        <end position="210"/>
    </location>
</feature>
<evidence type="ECO:0000256" key="1">
    <source>
        <dbReference type="SAM" id="MobiDB-lite"/>
    </source>
</evidence>
<name>A0A2K3E079_CHLRE</name>
<organism evidence="2 3">
    <name type="scientific">Chlamydomonas reinhardtii</name>
    <name type="common">Chlamydomonas smithii</name>
    <dbReference type="NCBI Taxonomy" id="3055"/>
    <lineage>
        <taxon>Eukaryota</taxon>
        <taxon>Viridiplantae</taxon>
        <taxon>Chlorophyta</taxon>
        <taxon>core chlorophytes</taxon>
        <taxon>Chlorophyceae</taxon>
        <taxon>CS clade</taxon>
        <taxon>Chlamydomonadales</taxon>
        <taxon>Chlamydomonadaceae</taxon>
        <taxon>Chlamydomonas</taxon>
    </lineage>
</organism>
<evidence type="ECO:0000313" key="3">
    <source>
        <dbReference type="Proteomes" id="UP000006906"/>
    </source>
</evidence>
<accession>A0A2K3E079</accession>
<dbReference type="EMBL" id="CM008963">
    <property type="protein sequence ID" value="PNW86192.1"/>
    <property type="molecule type" value="Genomic_DNA"/>
</dbReference>
<feature type="compositionally biased region" description="Acidic residues" evidence="1">
    <location>
        <begin position="199"/>
        <end position="210"/>
    </location>
</feature>
<dbReference type="Proteomes" id="UP000006906">
    <property type="component" value="Chromosome 2"/>
</dbReference>
<feature type="region of interest" description="Disordered" evidence="1">
    <location>
        <begin position="244"/>
        <end position="297"/>
    </location>
</feature>